<proteinExistence type="predicted"/>
<sequence length="80" mass="8909">MSGDYPEVRARLVSPNFADENWTFRIADCPFCGRTHIHGAGPNVADAHTYYGTRVSHCQNPTKRGTYRLIPAAMRGEGNK</sequence>
<name>A0ABP8QQE8_9ACTN</name>
<dbReference type="EMBL" id="BAABHF010000039">
    <property type="protein sequence ID" value="GAA4506326.1"/>
    <property type="molecule type" value="Genomic_DNA"/>
</dbReference>
<dbReference type="Proteomes" id="UP001500503">
    <property type="component" value="Unassembled WGS sequence"/>
</dbReference>
<gene>
    <name evidence="1" type="ORF">GCM10023191_063250</name>
</gene>
<accession>A0ABP8QQE8</accession>
<evidence type="ECO:0000313" key="1">
    <source>
        <dbReference type="EMBL" id="GAA4506326.1"/>
    </source>
</evidence>
<organism evidence="1 2">
    <name type="scientific">Actinoallomurus oryzae</name>
    <dbReference type="NCBI Taxonomy" id="502180"/>
    <lineage>
        <taxon>Bacteria</taxon>
        <taxon>Bacillati</taxon>
        <taxon>Actinomycetota</taxon>
        <taxon>Actinomycetes</taxon>
        <taxon>Streptosporangiales</taxon>
        <taxon>Thermomonosporaceae</taxon>
        <taxon>Actinoallomurus</taxon>
    </lineage>
</organism>
<comment type="caution">
    <text evidence="1">The sequence shown here is derived from an EMBL/GenBank/DDBJ whole genome shotgun (WGS) entry which is preliminary data.</text>
</comment>
<keyword evidence="2" id="KW-1185">Reference proteome</keyword>
<reference evidence="2" key="1">
    <citation type="journal article" date="2019" name="Int. J. Syst. Evol. Microbiol.">
        <title>The Global Catalogue of Microorganisms (GCM) 10K type strain sequencing project: providing services to taxonomists for standard genome sequencing and annotation.</title>
        <authorList>
            <consortium name="The Broad Institute Genomics Platform"/>
            <consortium name="The Broad Institute Genome Sequencing Center for Infectious Disease"/>
            <person name="Wu L."/>
            <person name="Ma J."/>
        </authorList>
    </citation>
    <scope>NUCLEOTIDE SEQUENCE [LARGE SCALE GENOMIC DNA]</scope>
    <source>
        <strain evidence="2">JCM 17933</strain>
    </source>
</reference>
<protein>
    <submittedName>
        <fullName evidence="1">Uncharacterized protein</fullName>
    </submittedName>
</protein>
<evidence type="ECO:0000313" key="2">
    <source>
        <dbReference type="Proteomes" id="UP001500503"/>
    </source>
</evidence>